<dbReference type="InterPro" id="IPR021251">
    <property type="entry name" value="DUF2793"/>
</dbReference>
<keyword evidence="2" id="KW-1185">Reference proteome</keyword>
<dbReference type="Proteomes" id="UP000473531">
    <property type="component" value="Unassembled WGS sequence"/>
</dbReference>
<name>A0A6L7GHP2_9SPHN</name>
<dbReference type="RefSeq" id="WP_160601627.1">
    <property type="nucleotide sequence ID" value="NZ_WTYU01000002.1"/>
</dbReference>
<organism evidence="1 2">
    <name type="scientific">Allopontixanthobacter confluentis</name>
    <dbReference type="NCBI Taxonomy" id="1849021"/>
    <lineage>
        <taxon>Bacteria</taxon>
        <taxon>Pseudomonadati</taxon>
        <taxon>Pseudomonadota</taxon>
        <taxon>Alphaproteobacteria</taxon>
        <taxon>Sphingomonadales</taxon>
        <taxon>Erythrobacteraceae</taxon>
        <taxon>Allopontixanthobacter</taxon>
    </lineage>
</organism>
<dbReference type="EMBL" id="WTYU01000002">
    <property type="protein sequence ID" value="MXP15045.1"/>
    <property type="molecule type" value="Genomic_DNA"/>
</dbReference>
<sequence>MSEPITFTSASARFALPFLFAGQAQKEFFVNEAHARADILFHPSVEGEQAAPPNTFEDGQCWLVADEAHGEWAGNGGAIAGRQASRWVFVQPRDGMQIFDKQTGQKILFLGGWQRVSAPEMPTSGTVIDTEVRAALGNLIETLRNAGIFSAI</sequence>
<proteinExistence type="predicted"/>
<evidence type="ECO:0000313" key="2">
    <source>
        <dbReference type="Proteomes" id="UP000473531"/>
    </source>
</evidence>
<gene>
    <name evidence="1" type="ORF">GRI44_09825</name>
</gene>
<dbReference type="OrthoDB" id="564699at2"/>
<comment type="caution">
    <text evidence="1">The sequence shown here is derived from an EMBL/GenBank/DDBJ whole genome shotgun (WGS) entry which is preliminary data.</text>
</comment>
<dbReference type="AlphaFoldDB" id="A0A6L7GHP2"/>
<dbReference type="Pfam" id="PF10983">
    <property type="entry name" value="DUF2793"/>
    <property type="match status" value="1"/>
</dbReference>
<evidence type="ECO:0000313" key="1">
    <source>
        <dbReference type="EMBL" id="MXP15045.1"/>
    </source>
</evidence>
<accession>A0A6L7GHP2</accession>
<reference evidence="1 2" key="1">
    <citation type="submission" date="2019-12" db="EMBL/GenBank/DDBJ databases">
        <title>Genomic-based taxomic classification of the family Erythrobacteraceae.</title>
        <authorList>
            <person name="Xu L."/>
        </authorList>
    </citation>
    <scope>NUCLEOTIDE SEQUENCE [LARGE SCALE GENOMIC DNA]</scope>
    <source>
        <strain evidence="1 2">KCTC 52259</strain>
    </source>
</reference>
<protein>
    <submittedName>
        <fullName evidence="1">DUF2793 domain-containing protein</fullName>
    </submittedName>
</protein>